<name>A0A167DPS4_METRR</name>
<keyword evidence="4" id="KW-0540">Nuclease</keyword>
<evidence type="ECO:0000259" key="11">
    <source>
        <dbReference type="Pfam" id="PF03372"/>
    </source>
</evidence>
<evidence type="ECO:0000256" key="7">
    <source>
        <dbReference type="ARBA" id="ARBA00022801"/>
    </source>
</evidence>
<keyword evidence="8" id="KW-0460">Magnesium</keyword>
<dbReference type="GO" id="GO:0046872">
    <property type="term" value="F:metal ion binding"/>
    <property type="evidence" value="ECO:0007669"/>
    <property type="project" value="UniProtKB-KW"/>
</dbReference>
<dbReference type="GO" id="GO:0070260">
    <property type="term" value="F:5'-tyrosyl-DNA phosphodiesterase activity"/>
    <property type="evidence" value="ECO:0007669"/>
    <property type="project" value="TreeGrafter"/>
</dbReference>
<keyword evidence="9" id="KW-0234">DNA repair</keyword>
<evidence type="ECO:0000256" key="6">
    <source>
        <dbReference type="ARBA" id="ARBA00022763"/>
    </source>
</evidence>
<evidence type="ECO:0000256" key="9">
    <source>
        <dbReference type="ARBA" id="ARBA00023204"/>
    </source>
</evidence>
<proteinExistence type="predicted"/>
<comment type="subcellular location">
    <subcellularLocation>
        <location evidence="3">Nucleus</location>
        <location evidence="3">PML body</location>
    </subcellularLocation>
</comment>
<reference evidence="12 13" key="1">
    <citation type="journal article" date="2016" name="Genome Biol. Evol.">
        <title>Divergent and convergent evolution of fungal pathogenicity.</title>
        <authorList>
            <person name="Shang Y."/>
            <person name="Xiao G."/>
            <person name="Zheng P."/>
            <person name="Cen K."/>
            <person name="Zhan S."/>
            <person name="Wang C."/>
        </authorList>
    </citation>
    <scope>NUCLEOTIDE SEQUENCE [LARGE SCALE GENOMIC DNA]</scope>
    <source>
        <strain evidence="12 13">RCEF 4871</strain>
    </source>
</reference>
<sequence>MQSVQSNLFHGLFPTSYRALFETRQPYVPREAITMTLFSLLRNRYLSWSQNIPLPADLHVSPVFQSWHEFDAASGQWRVVPVNNTNTNTKHGKPEQKHHQRAIQNSPFVLVTWNVDSSSPLPAARISAIASHLATLTPAVDIIFLQEVSPEALRFLLSHQQIRHFWYSSEADETNWQGQFFASMTLLSKRRFIRHAEASSVIATLGPVWRLKYPSRFGRDALCCDIFLPSPAHLSSSAGETQYVRVRLVNVHLDSLPIQPSQRPRQISLIASVLRSTNCGLVAGDFNPVLAEDATLIADNQLIDVWHELHPGDPGFTWGVDGQQTFPPGRLDKVALVGLQAHRIEVMHPEAVELPDQSRHTVPWSDHSGLRCILGLDTS</sequence>
<keyword evidence="13" id="KW-1185">Reference proteome</keyword>
<dbReference type="InterPro" id="IPR005135">
    <property type="entry name" value="Endo/exonuclease/phosphatase"/>
</dbReference>
<comment type="caution">
    <text evidence="12">The sequence shown here is derived from an EMBL/GenBank/DDBJ whole genome shotgun (WGS) entry which is preliminary data.</text>
</comment>
<dbReference type="GO" id="GO:0004519">
    <property type="term" value="F:endonuclease activity"/>
    <property type="evidence" value="ECO:0007669"/>
    <property type="project" value="UniProtKB-KW"/>
</dbReference>
<protein>
    <submittedName>
        <fullName evidence="12">Endonuclease/Exonuclease/phosphatase family protein</fullName>
    </submittedName>
</protein>
<dbReference type="AlphaFoldDB" id="A0A167DPS4"/>
<evidence type="ECO:0000256" key="4">
    <source>
        <dbReference type="ARBA" id="ARBA00022722"/>
    </source>
</evidence>
<dbReference type="GO" id="GO:0003697">
    <property type="term" value="F:single-stranded DNA binding"/>
    <property type="evidence" value="ECO:0007669"/>
    <property type="project" value="TreeGrafter"/>
</dbReference>
<gene>
    <name evidence="12" type="ORF">NOR_04821</name>
</gene>
<evidence type="ECO:0000256" key="10">
    <source>
        <dbReference type="ARBA" id="ARBA00023242"/>
    </source>
</evidence>
<dbReference type="GO" id="GO:0005737">
    <property type="term" value="C:cytoplasm"/>
    <property type="evidence" value="ECO:0007669"/>
    <property type="project" value="TreeGrafter"/>
</dbReference>
<dbReference type="OMA" id="KFQSWHH"/>
<keyword evidence="5" id="KW-0479">Metal-binding</keyword>
<dbReference type="InterPro" id="IPR036691">
    <property type="entry name" value="Endo/exonu/phosph_ase_sf"/>
</dbReference>
<evidence type="ECO:0000256" key="2">
    <source>
        <dbReference type="ARBA" id="ARBA00001946"/>
    </source>
</evidence>
<comment type="cofactor">
    <cofactor evidence="1">
        <name>Mn(2+)</name>
        <dbReference type="ChEBI" id="CHEBI:29035"/>
    </cofactor>
</comment>
<keyword evidence="6" id="KW-0227">DNA damage</keyword>
<dbReference type="SUPFAM" id="SSF56219">
    <property type="entry name" value="DNase I-like"/>
    <property type="match status" value="1"/>
</dbReference>
<comment type="cofactor">
    <cofactor evidence="2">
        <name>Mg(2+)</name>
        <dbReference type="ChEBI" id="CHEBI:18420"/>
    </cofactor>
</comment>
<evidence type="ECO:0000313" key="13">
    <source>
        <dbReference type="Proteomes" id="UP000243498"/>
    </source>
</evidence>
<organism evidence="12 13">
    <name type="scientific">Metarhizium rileyi (strain RCEF 4871)</name>
    <name type="common">Nomuraea rileyi</name>
    <dbReference type="NCBI Taxonomy" id="1649241"/>
    <lineage>
        <taxon>Eukaryota</taxon>
        <taxon>Fungi</taxon>
        <taxon>Dikarya</taxon>
        <taxon>Ascomycota</taxon>
        <taxon>Pezizomycotina</taxon>
        <taxon>Sordariomycetes</taxon>
        <taxon>Hypocreomycetidae</taxon>
        <taxon>Hypocreales</taxon>
        <taxon>Clavicipitaceae</taxon>
        <taxon>Metarhizium</taxon>
    </lineage>
</organism>
<dbReference type="Pfam" id="PF03372">
    <property type="entry name" value="Exo_endo_phos"/>
    <property type="match status" value="1"/>
</dbReference>
<evidence type="ECO:0000256" key="5">
    <source>
        <dbReference type="ARBA" id="ARBA00022723"/>
    </source>
</evidence>
<evidence type="ECO:0000256" key="1">
    <source>
        <dbReference type="ARBA" id="ARBA00001936"/>
    </source>
</evidence>
<dbReference type="InterPro" id="IPR051547">
    <property type="entry name" value="TDP2-like"/>
</dbReference>
<evidence type="ECO:0000256" key="3">
    <source>
        <dbReference type="ARBA" id="ARBA00004322"/>
    </source>
</evidence>
<dbReference type="EMBL" id="AZHC01000013">
    <property type="protein sequence ID" value="OAA42690.1"/>
    <property type="molecule type" value="Genomic_DNA"/>
</dbReference>
<keyword evidence="7" id="KW-0378">Hydrolase</keyword>
<dbReference type="Proteomes" id="UP000243498">
    <property type="component" value="Unassembled WGS sequence"/>
</dbReference>
<keyword evidence="10" id="KW-0539">Nucleus</keyword>
<evidence type="ECO:0000256" key="8">
    <source>
        <dbReference type="ARBA" id="ARBA00022842"/>
    </source>
</evidence>
<dbReference type="Gene3D" id="3.60.10.10">
    <property type="entry name" value="Endonuclease/exonuclease/phosphatase"/>
    <property type="match status" value="1"/>
</dbReference>
<accession>A0A167DPS4</accession>
<feature type="domain" description="Endonuclease/exonuclease/phosphatase" evidence="11">
    <location>
        <begin position="111"/>
        <end position="367"/>
    </location>
</feature>
<dbReference type="PANTHER" id="PTHR15822">
    <property type="entry name" value="TRAF AND TNF RECEPTOR-ASSOCIATED PROTEIN"/>
    <property type="match status" value="1"/>
</dbReference>
<dbReference type="PANTHER" id="PTHR15822:SF4">
    <property type="entry name" value="TYROSYL-DNA PHOSPHODIESTERASE 2"/>
    <property type="match status" value="1"/>
</dbReference>
<dbReference type="GO" id="GO:0006302">
    <property type="term" value="P:double-strand break repair"/>
    <property type="evidence" value="ECO:0007669"/>
    <property type="project" value="TreeGrafter"/>
</dbReference>
<dbReference type="OrthoDB" id="9975959at2759"/>
<evidence type="ECO:0000313" key="12">
    <source>
        <dbReference type="EMBL" id="OAA42690.1"/>
    </source>
</evidence>
<dbReference type="CDD" id="cd09080">
    <property type="entry name" value="TDP2"/>
    <property type="match status" value="1"/>
</dbReference>
<keyword evidence="12" id="KW-0255">Endonuclease</keyword>